<dbReference type="Proteomes" id="UP000474104">
    <property type="component" value="Unassembled WGS sequence"/>
</dbReference>
<keyword evidence="5" id="KW-0233">DNA recombination</keyword>
<proteinExistence type="inferred from homology"/>
<dbReference type="Gene3D" id="1.10.150.130">
    <property type="match status" value="1"/>
</dbReference>
<dbReference type="InterPro" id="IPR010998">
    <property type="entry name" value="Integrase_recombinase_N"/>
</dbReference>
<evidence type="ECO:0000259" key="8">
    <source>
        <dbReference type="PROSITE" id="PS51900"/>
    </source>
</evidence>
<dbReference type="SUPFAM" id="SSF56349">
    <property type="entry name" value="DNA breaking-rejoining enzymes"/>
    <property type="match status" value="1"/>
</dbReference>
<reference evidence="9 10" key="1">
    <citation type="submission" date="2019-07" db="EMBL/GenBank/DDBJ databases">
        <title>Draft genome sequences of 15 bacterial species constituting the stable defined intestinal microbiota of the GM15 gnotobiotic mouse model.</title>
        <authorList>
            <person name="Elie C."/>
            <person name="Mathieu A."/>
            <person name="Saliou A."/>
            <person name="Darnaud M."/>
            <person name="Leulier F."/>
            <person name="Tamellini A."/>
        </authorList>
    </citation>
    <scope>NUCLEOTIDE SEQUENCE [LARGE SCALE GENOMIC DNA]</scope>
    <source>
        <strain evidence="10">ASF 502</strain>
    </source>
</reference>
<dbReference type="OrthoDB" id="111144at2"/>
<dbReference type="InterPro" id="IPR002104">
    <property type="entry name" value="Integrase_catalytic"/>
</dbReference>
<dbReference type="InterPro" id="IPR004107">
    <property type="entry name" value="Integrase_SAM-like_N"/>
</dbReference>
<dbReference type="GO" id="GO:0006310">
    <property type="term" value="P:DNA recombination"/>
    <property type="evidence" value="ECO:0007669"/>
    <property type="project" value="UniProtKB-KW"/>
</dbReference>
<evidence type="ECO:0000256" key="3">
    <source>
        <dbReference type="ARBA" id="ARBA00022908"/>
    </source>
</evidence>
<dbReference type="Pfam" id="PF14659">
    <property type="entry name" value="Phage_int_SAM_3"/>
    <property type="match status" value="1"/>
</dbReference>
<evidence type="ECO:0000256" key="5">
    <source>
        <dbReference type="ARBA" id="ARBA00023172"/>
    </source>
</evidence>
<dbReference type="CDD" id="cd01189">
    <property type="entry name" value="INT_ICEBs1_C_like"/>
    <property type="match status" value="1"/>
</dbReference>
<protein>
    <submittedName>
        <fullName evidence="9">Site-specific integrase</fullName>
    </submittedName>
</protein>
<feature type="domain" description="Core-binding (CB)" evidence="8">
    <location>
        <begin position="59"/>
        <end position="140"/>
    </location>
</feature>
<name>A0A9X5CFW8_9FIRM</name>
<comment type="similarity">
    <text evidence="2">Belongs to the 'phage' integrase family.</text>
</comment>
<dbReference type="InterPro" id="IPR050808">
    <property type="entry name" value="Phage_Integrase"/>
</dbReference>
<gene>
    <name evidence="9" type="ORF">FMM80_22265</name>
</gene>
<evidence type="ECO:0000256" key="6">
    <source>
        <dbReference type="PROSITE-ProRule" id="PRU01248"/>
    </source>
</evidence>
<comment type="function">
    <text evidence="1">Site-specific tyrosine recombinase, which acts by catalyzing the cutting and rejoining of the recombining DNA molecules.</text>
</comment>
<dbReference type="PROSITE" id="PS51898">
    <property type="entry name" value="TYR_RECOMBINASE"/>
    <property type="match status" value="1"/>
</dbReference>
<dbReference type="PANTHER" id="PTHR30629:SF2">
    <property type="entry name" value="PROPHAGE INTEGRASE INTS-RELATED"/>
    <property type="match status" value="1"/>
</dbReference>
<organism evidence="9 10">
    <name type="scientific">Schaedlerella arabinosiphila</name>
    <dbReference type="NCBI Taxonomy" id="2044587"/>
    <lineage>
        <taxon>Bacteria</taxon>
        <taxon>Bacillati</taxon>
        <taxon>Bacillota</taxon>
        <taxon>Clostridia</taxon>
        <taxon>Lachnospirales</taxon>
        <taxon>Lachnospiraceae</taxon>
        <taxon>Schaedlerella</taxon>
    </lineage>
</organism>
<feature type="domain" description="Tyr recombinase" evidence="7">
    <location>
        <begin position="165"/>
        <end position="362"/>
    </location>
</feature>
<accession>A0A9X5CFW8</accession>
<dbReference type="Pfam" id="PF00589">
    <property type="entry name" value="Phage_integrase"/>
    <property type="match status" value="1"/>
</dbReference>
<evidence type="ECO:0000313" key="9">
    <source>
        <dbReference type="EMBL" id="NDO71226.1"/>
    </source>
</evidence>
<comment type="caution">
    <text evidence="9">The sequence shown here is derived from an EMBL/GenBank/DDBJ whole genome shotgun (WGS) entry which is preliminary data.</text>
</comment>
<dbReference type="AlphaFoldDB" id="A0A9X5CFW8"/>
<dbReference type="InterPro" id="IPR013762">
    <property type="entry name" value="Integrase-like_cat_sf"/>
</dbReference>
<dbReference type="GO" id="GO:0003677">
    <property type="term" value="F:DNA binding"/>
    <property type="evidence" value="ECO:0007669"/>
    <property type="project" value="UniProtKB-UniRule"/>
</dbReference>
<dbReference type="Gene3D" id="1.10.443.10">
    <property type="entry name" value="Intergrase catalytic core"/>
    <property type="match status" value="1"/>
</dbReference>
<keyword evidence="4 6" id="KW-0238">DNA-binding</keyword>
<dbReference type="InterPro" id="IPR044068">
    <property type="entry name" value="CB"/>
</dbReference>
<dbReference type="GO" id="GO:0015074">
    <property type="term" value="P:DNA integration"/>
    <property type="evidence" value="ECO:0007669"/>
    <property type="project" value="UniProtKB-KW"/>
</dbReference>
<evidence type="ECO:0000256" key="4">
    <source>
        <dbReference type="ARBA" id="ARBA00023125"/>
    </source>
</evidence>
<dbReference type="InterPro" id="IPR011010">
    <property type="entry name" value="DNA_brk_join_enz"/>
</dbReference>
<dbReference type="EMBL" id="VIRB01000136">
    <property type="protein sequence ID" value="NDO71226.1"/>
    <property type="molecule type" value="Genomic_DNA"/>
</dbReference>
<evidence type="ECO:0000259" key="7">
    <source>
        <dbReference type="PROSITE" id="PS51898"/>
    </source>
</evidence>
<evidence type="ECO:0000256" key="2">
    <source>
        <dbReference type="ARBA" id="ARBA00008857"/>
    </source>
</evidence>
<evidence type="ECO:0000313" key="10">
    <source>
        <dbReference type="Proteomes" id="UP000474104"/>
    </source>
</evidence>
<sequence>MGRLGSGTRKRADGMLEKRFTVDGKRYSVYGKNTKEIEQKEHETRKMIDAGIYTSNRKITLDQYFEEWLTGKRNSTKGNSLKTYRCHYYKHISPRIGSKKIHSIERREILILQKEISEHLSATTCNGILRTLKIILNDAVHDEIIIKSPAGGIKALKEPEKATETYHRALTEQEQKDFMKEMANDFYYEFVALLLCTGVRVGEAAALTWGDIDYKENVIHVTKTVTYNENGTIAIGSPKSEAGNRDIPLNDTIKGVLFSQRKKLKNIFPMNENRVFLSVYGKIVNDYALNRAIRAVLSRLEEQGKPIEHFTAHALRDTFATRYIEQGGNPQTLKTILGHSSLAMTMDLYSHVMPNTRQKEMDHLKIVI</sequence>
<keyword evidence="3" id="KW-0229">DNA integration</keyword>
<evidence type="ECO:0000256" key="1">
    <source>
        <dbReference type="ARBA" id="ARBA00003283"/>
    </source>
</evidence>
<dbReference type="PANTHER" id="PTHR30629">
    <property type="entry name" value="PROPHAGE INTEGRASE"/>
    <property type="match status" value="1"/>
</dbReference>
<dbReference type="PROSITE" id="PS51900">
    <property type="entry name" value="CB"/>
    <property type="match status" value="1"/>
</dbReference>
<dbReference type="RefSeq" id="WP_004080282.1">
    <property type="nucleotide sequence ID" value="NZ_VIRB01000136.1"/>
</dbReference>